<dbReference type="EMBL" id="JARJCN010000085">
    <property type="protein sequence ID" value="KAJ7076087.1"/>
    <property type="molecule type" value="Genomic_DNA"/>
</dbReference>
<evidence type="ECO:0000259" key="13">
    <source>
        <dbReference type="PROSITE" id="PS51194"/>
    </source>
</evidence>
<keyword evidence="2" id="KW-0479">Metal-binding</keyword>
<dbReference type="InterPro" id="IPR001841">
    <property type="entry name" value="Znf_RING"/>
</dbReference>
<evidence type="ECO:0000256" key="8">
    <source>
        <dbReference type="ARBA" id="ARBA00022840"/>
    </source>
</evidence>
<dbReference type="InterPro" id="IPR013083">
    <property type="entry name" value="Znf_RING/FYVE/PHD"/>
</dbReference>
<feature type="region of interest" description="Disordered" evidence="10">
    <location>
        <begin position="627"/>
        <end position="662"/>
    </location>
</feature>
<evidence type="ECO:0000256" key="7">
    <source>
        <dbReference type="ARBA" id="ARBA00022833"/>
    </source>
</evidence>
<dbReference type="SMART" id="SM00487">
    <property type="entry name" value="DEXDc"/>
    <property type="match status" value="1"/>
</dbReference>
<dbReference type="PROSITE" id="PS50089">
    <property type="entry name" value="ZF_RING_2"/>
    <property type="match status" value="1"/>
</dbReference>
<evidence type="ECO:0000256" key="10">
    <source>
        <dbReference type="SAM" id="MobiDB-lite"/>
    </source>
</evidence>
<evidence type="ECO:0000256" key="9">
    <source>
        <dbReference type="PROSITE-ProRule" id="PRU00175"/>
    </source>
</evidence>
<evidence type="ECO:0000313" key="15">
    <source>
        <dbReference type="Proteomes" id="UP001222325"/>
    </source>
</evidence>
<dbReference type="SUPFAM" id="SSF52540">
    <property type="entry name" value="P-loop containing nucleoside triphosphate hydrolases"/>
    <property type="match status" value="2"/>
</dbReference>
<gene>
    <name evidence="14" type="ORF">B0H15DRAFT_864744</name>
</gene>
<protein>
    <submittedName>
        <fullName evidence="14">SNF2 superfamily protein</fullName>
    </submittedName>
</protein>
<feature type="region of interest" description="Disordered" evidence="10">
    <location>
        <begin position="1029"/>
        <end position="1068"/>
    </location>
</feature>
<dbReference type="GO" id="GO:0008270">
    <property type="term" value="F:zinc ion binding"/>
    <property type="evidence" value="ECO:0007669"/>
    <property type="project" value="UniProtKB-KW"/>
</dbReference>
<dbReference type="InterPro" id="IPR001650">
    <property type="entry name" value="Helicase_C-like"/>
</dbReference>
<evidence type="ECO:0000256" key="6">
    <source>
        <dbReference type="ARBA" id="ARBA00022806"/>
    </source>
</evidence>
<keyword evidence="6" id="KW-0347">Helicase</keyword>
<dbReference type="InterPro" id="IPR017907">
    <property type="entry name" value="Znf_RING_CS"/>
</dbReference>
<dbReference type="GO" id="GO:0000724">
    <property type="term" value="P:double-strand break repair via homologous recombination"/>
    <property type="evidence" value="ECO:0007669"/>
    <property type="project" value="TreeGrafter"/>
</dbReference>
<reference evidence="14" key="1">
    <citation type="submission" date="2023-03" db="EMBL/GenBank/DDBJ databases">
        <title>Massive genome expansion in bonnet fungi (Mycena s.s.) driven by repeated elements and novel gene families across ecological guilds.</title>
        <authorList>
            <consortium name="Lawrence Berkeley National Laboratory"/>
            <person name="Harder C.B."/>
            <person name="Miyauchi S."/>
            <person name="Viragh M."/>
            <person name="Kuo A."/>
            <person name="Thoen E."/>
            <person name="Andreopoulos B."/>
            <person name="Lu D."/>
            <person name="Skrede I."/>
            <person name="Drula E."/>
            <person name="Henrissat B."/>
            <person name="Morin E."/>
            <person name="Kohler A."/>
            <person name="Barry K."/>
            <person name="LaButti K."/>
            <person name="Morin E."/>
            <person name="Salamov A."/>
            <person name="Lipzen A."/>
            <person name="Mereny Z."/>
            <person name="Hegedus B."/>
            <person name="Baldrian P."/>
            <person name="Stursova M."/>
            <person name="Weitz H."/>
            <person name="Taylor A."/>
            <person name="Grigoriev I.V."/>
            <person name="Nagy L.G."/>
            <person name="Martin F."/>
            <person name="Kauserud H."/>
        </authorList>
    </citation>
    <scope>NUCLEOTIDE SEQUENCE</scope>
    <source>
        <strain evidence="14">CBHHK173m</strain>
    </source>
</reference>
<comment type="similarity">
    <text evidence="1">Belongs to the SNF2/RAD54 helicase family.</text>
</comment>
<name>A0AAD6TS77_9AGAR</name>
<feature type="domain" description="RING-type" evidence="11">
    <location>
        <begin position="910"/>
        <end position="965"/>
    </location>
</feature>
<evidence type="ECO:0000256" key="3">
    <source>
        <dbReference type="ARBA" id="ARBA00022741"/>
    </source>
</evidence>
<keyword evidence="5" id="KW-0378">Hydrolase</keyword>
<dbReference type="InterPro" id="IPR014001">
    <property type="entry name" value="Helicase_ATP-bd"/>
</dbReference>
<feature type="domain" description="Helicase C-terminal" evidence="13">
    <location>
        <begin position="1128"/>
        <end position="1283"/>
    </location>
</feature>
<dbReference type="Proteomes" id="UP001222325">
    <property type="component" value="Unassembled WGS sequence"/>
</dbReference>
<dbReference type="GO" id="GO:0008094">
    <property type="term" value="F:ATP-dependent activity, acting on DNA"/>
    <property type="evidence" value="ECO:0007669"/>
    <property type="project" value="TreeGrafter"/>
</dbReference>
<keyword evidence="8" id="KW-0067">ATP-binding</keyword>
<dbReference type="InterPro" id="IPR027417">
    <property type="entry name" value="P-loop_NTPase"/>
</dbReference>
<dbReference type="GO" id="GO:0005634">
    <property type="term" value="C:nucleus"/>
    <property type="evidence" value="ECO:0007669"/>
    <property type="project" value="TreeGrafter"/>
</dbReference>
<accession>A0AAD6TS77</accession>
<evidence type="ECO:0000259" key="11">
    <source>
        <dbReference type="PROSITE" id="PS50089"/>
    </source>
</evidence>
<dbReference type="Gene3D" id="3.40.50.300">
    <property type="entry name" value="P-loop containing nucleotide triphosphate hydrolases"/>
    <property type="match status" value="2"/>
</dbReference>
<evidence type="ECO:0000256" key="4">
    <source>
        <dbReference type="ARBA" id="ARBA00022771"/>
    </source>
</evidence>
<dbReference type="PROSITE" id="PS51192">
    <property type="entry name" value="HELICASE_ATP_BIND_1"/>
    <property type="match status" value="1"/>
</dbReference>
<dbReference type="Pfam" id="PF13923">
    <property type="entry name" value="zf-C3HC4_2"/>
    <property type="match status" value="1"/>
</dbReference>
<dbReference type="InterPro" id="IPR049730">
    <property type="entry name" value="SNF2/RAD54-like_C"/>
</dbReference>
<feature type="compositionally biased region" description="Polar residues" evidence="10">
    <location>
        <begin position="154"/>
        <end position="169"/>
    </location>
</feature>
<dbReference type="GO" id="GO:0016787">
    <property type="term" value="F:hydrolase activity"/>
    <property type="evidence" value="ECO:0007669"/>
    <property type="project" value="UniProtKB-KW"/>
</dbReference>
<keyword evidence="3" id="KW-0547">Nucleotide-binding</keyword>
<dbReference type="GO" id="GO:0005737">
    <property type="term" value="C:cytoplasm"/>
    <property type="evidence" value="ECO:0007669"/>
    <property type="project" value="TreeGrafter"/>
</dbReference>
<dbReference type="Gene3D" id="3.40.50.10810">
    <property type="entry name" value="Tandem AAA-ATPase domain"/>
    <property type="match status" value="1"/>
</dbReference>
<evidence type="ECO:0000259" key="12">
    <source>
        <dbReference type="PROSITE" id="PS51192"/>
    </source>
</evidence>
<dbReference type="PROSITE" id="PS00518">
    <property type="entry name" value="ZF_RING_1"/>
    <property type="match status" value="1"/>
</dbReference>
<keyword evidence="15" id="KW-1185">Reference proteome</keyword>
<dbReference type="SUPFAM" id="SSF57850">
    <property type="entry name" value="RING/U-box"/>
    <property type="match status" value="1"/>
</dbReference>
<organism evidence="14 15">
    <name type="scientific">Mycena belliarum</name>
    <dbReference type="NCBI Taxonomy" id="1033014"/>
    <lineage>
        <taxon>Eukaryota</taxon>
        <taxon>Fungi</taxon>
        <taxon>Dikarya</taxon>
        <taxon>Basidiomycota</taxon>
        <taxon>Agaricomycotina</taxon>
        <taxon>Agaricomycetes</taxon>
        <taxon>Agaricomycetidae</taxon>
        <taxon>Agaricales</taxon>
        <taxon>Marasmiineae</taxon>
        <taxon>Mycenaceae</taxon>
        <taxon>Mycena</taxon>
    </lineage>
</organism>
<dbReference type="SMART" id="SM00490">
    <property type="entry name" value="HELICc"/>
    <property type="match status" value="1"/>
</dbReference>
<dbReference type="CDD" id="cd18793">
    <property type="entry name" value="SF2_C_SNF"/>
    <property type="match status" value="1"/>
</dbReference>
<evidence type="ECO:0000313" key="14">
    <source>
        <dbReference type="EMBL" id="KAJ7076087.1"/>
    </source>
</evidence>
<sequence length="1300" mass="144763">MAQMSQQELLALAKSHLSLPSSAPTLSMPSVYLEELKNHLNLYPHDTNFRLSPQPKTGFGVVTCLEDGCNGVAVPLIKRLKAKDGGLKEGLGSLSAYRAHIEAHPTHKAKRLARVRSGSSVGRNTAPILSAVPGSSYPIIKKESVLAALEASSPFSTPKRQPFGSQKTLASSSSPAPADLSTGVKPAIAKRSSLQRVTPRTMIKDEPVESMVPRKRVSDVEFGGKVEDTSVVKKPKHELENMPVVQSNRSTAVAKMEPLPVSFPAPVDVAAIRAKIDETQMQISHTETLKAHIDRKRRKTKADLTRLARHTSDLTRLRQQKARYDASLPRAAASPIKRTTSKVLGKTESLPRLPTFYNPALVAAKTEPFKAEPFGRMPGAFPPLPFNANVKPAVPQNAVASSSKGGRLVPPPRYDDDMEIDPFNTVNKYAYAIPAIAPVGGEDHRDANGDYHGRGRDTFMGPQAKADDIDKFLIQAGNAEQFDGDASIEKAMEKLGLRSTHELLPSLDVPLMPHQLLAVAWMVENEKNSLKGGLLGDQMGLGKTVQMIACMCKHPSEDPACKTTLILAPLALLVQWQQEIATKTTAEWKVLIYHGSNKPKKKSELLKYDVVLTTYSTAAMEWPDFEADQKRKEKARRKKPADDFVVSDSDDSGTDRPKTKRKKDRGLLYQVDFYRIVLDEAQNIRNKRTRVSRAVTELSTKYRWCLTATPIINNLTDVYGYIRFLRIRPWYDWSQFNDHIAKHEKKNPSLAVTRLQAILGLFMQRRLKTTMLNGKRLIELPEKVVELVSLQFSEEERDIYTRVETMQQAKFNRYLQAGTVLKNYASVLVMLLRLRQLCSHPALIQENGSYFLAPDEADDAEEFREELSRARATMSPEFVRKMKDKFKEAALKRIQAEKESPDAIPEQDDCPICFDALTSAVVTPCGHQFCKDCLHDVLETPLPDQAGNGEAIRYKADERPCPACRSVISAETLFSSAAFEPTDKDLAEDTDTDIEMPDVKPEPSKSKGKGKAKRPVRKSAARKFVVLDSSEVDEETASEDDAADSDLSDFIVQSDEDEEEKDARQTLKRRLGKRRAITTIVDSDDEMDNDDTPEEKEVLFGARPKLSKEAVKLMPRFLPSAKMKHMMDVLRALVEGRPEEKTLIISQWTSCLDIVSAYLTECGIIHVKYVGGMTRNQRDQAVQVFMSKDKARVMLMSLKCGGVGLNLIRANNVISLDLGWSPAIDEQAQDRVHRLGQTRKVLVKRLVIENTVEDRILALQERKQNLADGSLGEGKGQKIGRLSVRELAGLFGLDARGRLL</sequence>
<feature type="compositionally biased region" description="Acidic residues" evidence="10">
    <location>
        <begin position="1030"/>
        <end position="1047"/>
    </location>
</feature>
<comment type="caution">
    <text evidence="14">The sequence shown here is derived from an EMBL/GenBank/DDBJ whole genome shotgun (WGS) entry which is preliminary data.</text>
</comment>
<feature type="region of interest" description="Disordered" evidence="10">
    <location>
        <begin position="979"/>
        <end position="1016"/>
    </location>
</feature>
<dbReference type="PROSITE" id="PS51194">
    <property type="entry name" value="HELICASE_CTER"/>
    <property type="match status" value="1"/>
</dbReference>
<dbReference type="InterPro" id="IPR038718">
    <property type="entry name" value="SNF2-like_sf"/>
</dbReference>
<evidence type="ECO:0000256" key="1">
    <source>
        <dbReference type="ARBA" id="ARBA00007025"/>
    </source>
</evidence>
<keyword evidence="7" id="KW-0862">Zinc</keyword>
<dbReference type="Pfam" id="PF00271">
    <property type="entry name" value="Helicase_C"/>
    <property type="match status" value="1"/>
</dbReference>
<dbReference type="SMART" id="SM00184">
    <property type="entry name" value="RING"/>
    <property type="match status" value="1"/>
</dbReference>
<dbReference type="CDD" id="cd18008">
    <property type="entry name" value="DEXDc_SHPRH-like"/>
    <property type="match status" value="1"/>
</dbReference>
<dbReference type="PANTHER" id="PTHR45626">
    <property type="entry name" value="TRANSCRIPTION TERMINATION FACTOR 2-RELATED"/>
    <property type="match status" value="1"/>
</dbReference>
<feature type="domain" description="Helicase ATP-binding" evidence="12">
    <location>
        <begin position="524"/>
        <end position="728"/>
    </location>
</feature>
<feature type="compositionally biased region" description="Basic residues" evidence="10">
    <location>
        <begin position="1006"/>
        <end position="1016"/>
    </location>
</feature>
<dbReference type="GO" id="GO:0005524">
    <property type="term" value="F:ATP binding"/>
    <property type="evidence" value="ECO:0007669"/>
    <property type="project" value="UniProtKB-KW"/>
</dbReference>
<evidence type="ECO:0000256" key="5">
    <source>
        <dbReference type="ARBA" id="ARBA00022801"/>
    </source>
</evidence>
<dbReference type="Gene3D" id="3.30.40.10">
    <property type="entry name" value="Zinc/RING finger domain, C3HC4 (zinc finger)"/>
    <property type="match status" value="1"/>
</dbReference>
<keyword evidence="4 9" id="KW-0863">Zinc-finger</keyword>
<proteinExistence type="inferred from homology"/>
<evidence type="ECO:0000256" key="2">
    <source>
        <dbReference type="ARBA" id="ARBA00022723"/>
    </source>
</evidence>
<dbReference type="Pfam" id="PF00176">
    <property type="entry name" value="SNF2-rel_dom"/>
    <property type="match status" value="1"/>
</dbReference>
<dbReference type="GO" id="GO:0004386">
    <property type="term" value="F:helicase activity"/>
    <property type="evidence" value="ECO:0007669"/>
    <property type="project" value="UniProtKB-KW"/>
</dbReference>
<dbReference type="InterPro" id="IPR000330">
    <property type="entry name" value="SNF2_N"/>
</dbReference>
<dbReference type="InterPro" id="IPR050628">
    <property type="entry name" value="SNF2_RAD54_helicase_TF"/>
</dbReference>
<feature type="region of interest" description="Disordered" evidence="10">
    <location>
        <begin position="154"/>
        <end position="182"/>
    </location>
</feature>
<dbReference type="PANTHER" id="PTHR45626:SF16">
    <property type="entry name" value="ATP-DEPENDENT HELICASE ULS1"/>
    <property type="match status" value="1"/>
</dbReference>